<evidence type="ECO:0000313" key="2">
    <source>
        <dbReference type="EMBL" id="CAB4659436.1"/>
    </source>
</evidence>
<gene>
    <name evidence="2" type="ORF">UFOPK2143_01742</name>
</gene>
<protein>
    <submittedName>
        <fullName evidence="2">Unannotated protein</fullName>
    </submittedName>
</protein>
<feature type="region of interest" description="Disordered" evidence="1">
    <location>
        <begin position="1"/>
        <end position="20"/>
    </location>
</feature>
<name>A0A6J6LCL4_9ZZZZ</name>
<proteinExistence type="predicted"/>
<sequence>MHPVQKTKKGGLPATRGPDERSDLALRHDEINAFKNKTITEPRTRVFRFKSCGPSWWPTNDLNLFRENTRGFVAIFLSEILFEVAFNLKIDVSHFLHPSVVVSLLARQLRFGVSSHGSFVSFDRDR</sequence>
<evidence type="ECO:0000256" key="1">
    <source>
        <dbReference type="SAM" id="MobiDB-lite"/>
    </source>
</evidence>
<reference evidence="2" key="1">
    <citation type="submission" date="2020-05" db="EMBL/GenBank/DDBJ databases">
        <authorList>
            <person name="Chiriac C."/>
            <person name="Salcher M."/>
            <person name="Ghai R."/>
            <person name="Kavagutti S V."/>
        </authorList>
    </citation>
    <scope>NUCLEOTIDE SEQUENCE</scope>
</reference>
<dbReference type="AlphaFoldDB" id="A0A6J6LCL4"/>
<accession>A0A6J6LCL4</accession>
<dbReference type="EMBL" id="CAEZVV010000180">
    <property type="protein sequence ID" value="CAB4659436.1"/>
    <property type="molecule type" value="Genomic_DNA"/>
</dbReference>
<organism evidence="2">
    <name type="scientific">freshwater metagenome</name>
    <dbReference type="NCBI Taxonomy" id="449393"/>
    <lineage>
        <taxon>unclassified sequences</taxon>
        <taxon>metagenomes</taxon>
        <taxon>ecological metagenomes</taxon>
    </lineage>
</organism>